<keyword evidence="2" id="KW-0732">Signal</keyword>
<dbReference type="RefSeq" id="WP_132219409.1">
    <property type="nucleotide sequence ID" value="NZ_OX156936.1"/>
</dbReference>
<organism evidence="3 4">
    <name type="scientific">Mariniflexile fucanivorans</name>
    <dbReference type="NCBI Taxonomy" id="264023"/>
    <lineage>
        <taxon>Bacteria</taxon>
        <taxon>Pseudomonadati</taxon>
        <taxon>Bacteroidota</taxon>
        <taxon>Flavobacteriia</taxon>
        <taxon>Flavobacteriales</taxon>
        <taxon>Flavobacteriaceae</taxon>
        <taxon>Mariniflexile</taxon>
    </lineage>
</organism>
<dbReference type="EMBL" id="SLUP01000013">
    <property type="protein sequence ID" value="TCL62480.1"/>
    <property type="molecule type" value="Genomic_DNA"/>
</dbReference>
<evidence type="ECO:0000256" key="2">
    <source>
        <dbReference type="SAM" id="SignalP"/>
    </source>
</evidence>
<feature type="coiled-coil region" evidence="1">
    <location>
        <begin position="28"/>
        <end position="65"/>
    </location>
</feature>
<feature type="signal peptide" evidence="2">
    <location>
        <begin position="1"/>
        <end position="20"/>
    </location>
</feature>
<evidence type="ECO:0000313" key="3">
    <source>
        <dbReference type="EMBL" id="TCL62480.1"/>
    </source>
</evidence>
<dbReference type="Proteomes" id="UP000295455">
    <property type="component" value="Unassembled WGS sequence"/>
</dbReference>
<evidence type="ECO:0000313" key="4">
    <source>
        <dbReference type="Proteomes" id="UP000295455"/>
    </source>
</evidence>
<evidence type="ECO:0000256" key="1">
    <source>
        <dbReference type="SAM" id="Coils"/>
    </source>
</evidence>
<proteinExistence type="predicted"/>
<comment type="caution">
    <text evidence="3">The sequence shown here is derived from an EMBL/GenBank/DDBJ whole genome shotgun (WGS) entry which is preliminary data.</text>
</comment>
<feature type="chain" id="PRO_5020282965" evidence="2">
    <location>
        <begin position="21"/>
        <end position="164"/>
    </location>
</feature>
<keyword evidence="4" id="KW-1185">Reference proteome</keyword>
<dbReference type="AlphaFoldDB" id="A0A4R1RA66"/>
<gene>
    <name evidence="3" type="ORF">EV196_11321</name>
</gene>
<keyword evidence="1" id="KW-0175">Coiled coil</keyword>
<protein>
    <submittedName>
        <fullName evidence="3">Uncharacterized protein</fullName>
    </submittedName>
</protein>
<sequence>MKKQFLLLFLFVTISNYGQMAVTDVTANETLATQLTTSTNQLAQLEKSYQVLKEAEEKYQKINSIVTSVYKIGEIIELQREAIENINIVRNNKKSADNPNLLENMNHILLSINQRVNTISNVLKEGFFNMSDKERIDMFKSERSAIFFQVSKTRGYANTYRIRN</sequence>
<accession>A0A4R1RA66</accession>
<dbReference type="OrthoDB" id="1256416at2"/>
<reference evidence="3 4" key="1">
    <citation type="submission" date="2019-03" db="EMBL/GenBank/DDBJ databases">
        <title>Genomic Encyclopedia of Type Strains, Phase IV (KMG-IV): sequencing the most valuable type-strain genomes for metagenomic binning, comparative biology and taxonomic classification.</title>
        <authorList>
            <person name="Goeker M."/>
        </authorList>
    </citation>
    <scope>NUCLEOTIDE SEQUENCE [LARGE SCALE GENOMIC DNA]</scope>
    <source>
        <strain evidence="3 4">DSM 18792</strain>
    </source>
</reference>
<name>A0A4R1RA66_9FLAO</name>